<protein>
    <submittedName>
        <fullName evidence="2">Uncharacterized protein</fullName>
    </submittedName>
</protein>
<proteinExistence type="predicted"/>
<feature type="region of interest" description="Disordered" evidence="1">
    <location>
        <begin position="56"/>
        <end position="75"/>
    </location>
</feature>
<dbReference type="Proteomes" id="UP001352852">
    <property type="component" value="Unassembled WGS sequence"/>
</dbReference>
<name>A0ABU7E2N5_9TELE</name>
<accession>A0ABU7E2N5</accession>
<evidence type="ECO:0000313" key="3">
    <source>
        <dbReference type="Proteomes" id="UP001352852"/>
    </source>
</evidence>
<dbReference type="EMBL" id="JAHUTJ010042070">
    <property type="protein sequence ID" value="MED6280799.1"/>
    <property type="molecule type" value="Genomic_DNA"/>
</dbReference>
<evidence type="ECO:0000313" key="2">
    <source>
        <dbReference type="EMBL" id="MED6280799.1"/>
    </source>
</evidence>
<organism evidence="2 3">
    <name type="scientific">Characodon lateralis</name>
    <dbReference type="NCBI Taxonomy" id="208331"/>
    <lineage>
        <taxon>Eukaryota</taxon>
        <taxon>Metazoa</taxon>
        <taxon>Chordata</taxon>
        <taxon>Craniata</taxon>
        <taxon>Vertebrata</taxon>
        <taxon>Euteleostomi</taxon>
        <taxon>Actinopterygii</taxon>
        <taxon>Neopterygii</taxon>
        <taxon>Teleostei</taxon>
        <taxon>Neoteleostei</taxon>
        <taxon>Acanthomorphata</taxon>
        <taxon>Ovalentaria</taxon>
        <taxon>Atherinomorphae</taxon>
        <taxon>Cyprinodontiformes</taxon>
        <taxon>Goodeidae</taxon>
        <taxon>Characodon</taxon>
    </lineage>
</organism>
<gene>
    <name evidence="2" type="ORF">CHARACLAT_014475</name>
</gene>
<feature type="region of interest" description="Disordered" evidence="1">
    <location>
        <begin position="1"/>
        <end position="36"/>
    </location>
</feature>
<reference evidence="2 3" key="1">
    <citation type="submission" date="2021-06" db="EMBL/GenBank/DDBJ databases">
        <authorList>
            <person name="Palmer J.M."/>
        </authorList>
    </citation>
    <scope>NUCLEOTIDE SEQUENCE [LARGE SCALE GENOMIC DNA]</scope>
    <source>
        <strain evidence="2 3">CL_MEX2019</strain>
        <tissue evidence="2">Muscle</tissue>
    </source>
</reference>
<keyword evidence="3" id="KW-1185">Reference proteome</keyword>
<evidence type="ECO:0000256" key="1">
    <source>
        <dbReference type="SAM" id="MobiDB-lite"/>
    </source>
</evidence>
<sequence>MSIQQREFNHLRGPDEASDEAVPPNQMLRRQRLGKPEQGLAFVSWRGNESVGMAHRQKEAWGGGPCDVRPRTHQD</sequence>
<comment type="caution">
    <text evidence="2">The sequence shown here is derived from an EMBL/GenBank/DDBJ whole genome shotgun (WGS) entry which is preliminary data.</text>
</comment>